<feature type="domain" description="SLH" evidence="4">
    <location>
        <begin position="646"/>
        <end position="709"/>
    </location>
</feature>
<accession>A0A9D0ZC68</accession>
<dbReference type="PROSITE" id="PS51272">
    <property type="entry name" value="SLH"/>
    <property type="match status" value="3"/>
</dbReference>
<dbReference type="InterPro" id="IPR001119">
    <property type="entry name" value="SLH_dom"/>
</dbReference>
<sequence length="770" mass="84377">MKHKTRGFIAMILALCLMMSLGIGALAADGPDDSGYSEETPNTDTEGPGSDDYSGNPPEPSGDETPDEGDPSDPRVGGNPETQTYTLKASFDFTACSSVTFYSDENCMTQITSAAAGDTVYVKISTNDGYRISNVQYNDGSYKNTTKVSDNVYSFTMSADVVYVAVEFVKLYDITCNTASNGSVTSSVTEAAAGDSVTITASPNEGFEVESITYTPDGETAQTITGDSFVMPASDVTVTATFKEKDTKPEPPVKEYDVVVHEVSGGFVIANPTKAAAGTTIKLTAGSDFRHYLIGYTVITESGTKLKVTNDSFVMPNEDVYVTGVFGTYQEPADWHSIDVSCPYYCDVDVASWAYENDTVTFTVDPWYYYDYYSVGVWTDGGVKLSVKSLGNDKYSFTMPDDDVTIYVDYDYVGTYSITKDVEGDGSIYVRSSADKGDTVWIEASPNAGQSLTSLRVFYGEPWAYGDKGYYGYWDEAEVKYSTYWDAYYFTMPADDVVVYARFTDGATVTVTSGDHGSAKVSSRYAEKGDWVYITAYPDDGYEVADVTVVDRLGKSVKVTELSSDYFLFTMPGTSVDVKVTFREVDYGYFYDVSRGDWYYEAVRYVYEKGIMEGTSAHYFSPNADLSRGMLATILYRLEGSPNVSGYSSFNDVSSTSYYAKAIAWAERNGIVNGVTTERFEPDTAVTREQMAAILCRYADYKGHDTSVSYDYLATFGDSGNSHVYARPALNWAVAHRIINGQGSSVLAPRATATRAEVAQVLMNYLEAYD</sequence>
<dbReference type="Proteomes" id="UP000824262">
    <property type="component" value="Unassembled WGS sequence"/>
</dbReference>
<name>A0A9D0ZC68_9FIRM</name>
<evidence type="ECO:0000259" key="4">
    <source>
        <dbReference type="PROSITE" id="PS51272"/>
    </source>
</evidence>
<feature type="region of interest" description="Disordered" evidence="2">
    <location>
        <begin position="31"/>
        <end position="82"/>
    </location>
</feature>
<dbReference type="EMBL" id="DVGA01000007">
    <property type="protein sequence ID" value="HIQ77710.1"/>
    <property type="molecule type" value="Genomic_DNA"/>
</dbReference>
<reference evidence="5" key="1">
    <citation type="submission" date="2020-10" db="EMBL/GenBank/DDBJ databases">
        <authorList>
            <person name="Gilroy R."/>
        </authorList>
    </citation>
    <scope>NUCLEOTIDE SEQUENCE</scope>
    <source>
        <strain evidence="5">ChiBcolR7-354</strain>
    </source>
</reference>
<evidence type="ECO:0000313" key="6">
    <source>
        <dbReference type="Proteomes" id="UP000824262"/>
    </source>
</evidence>
<dbReference type="AlphaFoldDB" id="A0A9D0ZC68"/>
<comment type="caution">
    <text evidence="5">The sequence shown here is derived from an EMBL/GenBank/DDBJ whole genome shotgun (WGS) entry which is preliminary data.</text>
</comment>
<feature type="domain" description="SLH" evidence="4">
    <location>
        <begin position="586"/>
        <end position="645"/>
    </location>
</feature>
<feature type="chain" id="PRO_5038383666" evidence="3">
    <location>
        <begin position="28"/>
        <end position="770"/>
    </location>
</feature>
<keyword evidence="3" id="KW-0732">Signal</keyword>
<dbReference type="Pfam" id="PF18998">
    <property type="entry name" value="Flg_new_2"/>
    <property type="match status" value="3"/>
</dbReference>
<gene>
    <name evidence="5" type="ORF">IAB77_00450</name>
</gene>
<dbReference type="Pfam" id="PF00395">
    <property type="entry name" value="SLH"/>
    <property type="match status" value="3"/>
</dbReference>
<feature type="domain" description="SLH" evidence="4">
    <location>
        <begin position="713"/>
        <end position="770"/>
    </location>
</feature>
<evidence type="ECO:0000256" key="1">
    <source>
        <dbReference type="ARBA" id="ARBA00022737"/>
    </source>
</evidence>
<keyword evidence="1" id="KW-0677">Repeat</keyword>
<evidence type="ECO:0000313" key="5">
    <source>
        <dbReference type="EMBL" id="HIQ77710.1"/>
    </source>
</evidence>
<organism evidence="5 6">
    <name type="scientific">Candidatus Scatomorpha intestinavium</name>
    <dbReference type="NCBI Taxonomy" id="2840922"/>
    <lineage>
        <taxon>Bacteria</taxon>
        <taxon>Bacillati</taxon>
        <taxon>Bacillota</taxon>
        <taxon>Clostridia</taxon>
        <taxon>Eubacteriales</taxon>
        <taxon>Candidatus Scatomorpha</taxon>
    </lineage>
</organism>
<reference evidence="5" key="2">
    <citation type="journal article" date="2021" name="PeerJ">
        <title>Extensive microbial diversity within the chicken gut microbiome revealed by metagenomics and culture.</title>
        <authorList>
            <person name="Gilroy R."/>
            <person name="Ravi A."/>
            <person name="Getino M."/>
            <person name="Pursley I."/>
            <person name="Horton D.L."/>
            <person name="Alikhan N.F."/>
            <person name="Baker D."/>
            <person name="Gharbi K."/>
            <person name="Hall N."/>
            <person name="Watson M."/>
            <person name="Adriaenssens E.M."/>
            <person name="Foster-Nyarko E."/>
            <person name="Jarju S."/>
            <person name="Secka A."/>
            <person name="Antonio M."/>
            <person name="Oren A."/>
            <person name="Chaudhuri R.R."/>
            <person name="La Ragione R."/>
            <person name="Hildebrand F."/>
            <person name="Pallen M.J."/>
        </authorList>
    </citation>
    <scope>NUCLEOTIDE SEQUENCE</scope>
    <source>
        <strain evidence="5">ChiBcolR7-354</strain>
    </source>
</reference>
<protein>
    <submittedName>
        <fullName evidence="5">S-layer homology domain-containing protein</fullName>
    </submittedName>
</protein>
<evidence type="ECO:0000256" key="2">
    <source>
        <dbReference type="SAM" id="MobiDB-lite"/>
    </source>
</evidence>
<feature type="compositionally biased region" description="Acidic residues" evidence="2">
    <location>
        <begin position="61"/>
        <end position="71"/>
    </location>
</feature>
<dbReference type="InterPro" id="IPR044060">
    <property type="entry name" value="Bacterial_rp_domain"/>
</dbReference>
<feature type="signal peptide" evidence="3">
    <location>
        <begin position="1"/>
        <end position="27"/>
    </location>
</feature>
<proteinExistence type="predicted"/>
<evidence type="ECO:0000256" key="3">
    <source>
        <dbReference type="SAM" id="SignalP"/>
    </source>
</evidence>